<keyword evidence="1" id="KW-0812">Transmembrane</keyword>
<evidence type="ECO:0000313" key="2">
    <source>
        <dbReference type="EMBL" id="SQG90067.1"/>
    </source>
</evidence>
<dbReference type="AlphaFoldDB" id="A0AAX2IW37"/>
<proteinExistence type="predicted"/>
<evidence type="ECO:0000313" key="3">
    <source>
        <dbReference type="Proteomes" id="UP000249566"/>
    </source>
</evidence>
<keyword evidence="1" id="KW-1133">Transmembrane helix</keyword>
<gene>
    <name evidence="2" type="ORF">NCTC12272_01253</name>
</gene>
<name>A0AAX2IW37_LEGPN</name>
<keyword evidence="1" id="KW-0472">Membrane</keyword>
<protein>
    <submittedName>
        <fullName evidence="2">Uncharacterized protein</fullName>
    </submittedName>
</protein>
<accession>A0AAX2IW37</accession>
<dbReference type="Proteomes" id="UP000249566">
    <property type="component" value="Chromosome 1"/>
</dbReference>
<feature type="transmembrane region" description="Helical" evidence="1">
    <location>
        <begin position="20"/>
        <end position="36"/>
    </location>
</feature>
<evidence type="ECO:0000256" key="1">
    <source>
        <dbReference type="SAM" id="Phobius"/>
    </source>
</evidence>
<organism evidence="2 3">
    <name type="scientific">Legionella pneumophila subsp. pascullei</name>
    <dbReference type="NCBI Taxonomy" id="91890"/>
    <lineage>
        <taxon>Bacteria</taxon>
        <taxon>Pseudomonadati</taxon>
        <taxon>Pseudomonadota</taxon>
        <taxon>Gammaproteobacteria</taxon>
        <taxon>Legionellales</taxon>
        <taxon>Legionellaceae</taxon>
        <taxon>Legionella</taxon>
    </lineage>
</organism>
<reference evidence="2 3" key="1">
    <citation type="submission" date="2018-06" db="EMBL/GenBank/DDBJ databases">
        <authorList>
            <consortium name="Pathogen Informatics"/>
            <person name="Doyle S."/>
        </authorList>
    </citation>
    <scope>NUCLEOTIDE SEQUENCE [LARGE SCALE GENOMIC DNA]</scope>
    <source>
        <strain evidence="2 3">NCTC12272</strain>
    </source>
</reference>
<dbReference type="EMBL" id="LS483412">
    <property type="protein sequence ID" value="SQG90067.1"/>
    <property type="molecule type" value="Genomic_DNA"/>
</dbReference>
<sequence length="38" mass="4500">MIFIVISHLVMSYFKLDVTNTHFHLILILILILTNFQP</sequence>